<sequence>MEDEMISGKVMRDASIYADCANRCRRPIMEQTCGQEASYILNRWYSKMVEALNQSQVFLGFNIETPRNCFKVGGSGSN</sequence>
<name>A0A915K6D3_ROMCU</name>
<evidence type="ECO:0000313" key="2">
    <source>
        <dbReference type="WBParaSite" id="nRc.2.0.1.t34285-RA"/>
    </source>
</evidence>
<dbReference type="WBParaSite" id="nRc.2.0.1.t34285-RA">
    <property type="protein sequence ID" value="nRc.2.0.1.t34285-RA"/>
    <property type="gene ID" value="nRc.2.0.1.g34285"/>
</dbReference>
<keyword evidence="1" id="KW-1185">Reference proteome</keyword>
<dbReference type="AlphaFoldDB" id="A0A915K6D3"/>
<accession>A0A915K6D3</accession>
<protein>
    <submittedName>
        <fullName evidence="2">Uncharacterized protein</fullName>
    </submittedName>
</protein>
<evidence type="ECO:0000313" key="1">
    <source>
        <dbReference type="Proteomes" id="UP000887565"/>
    </source>
</evidence>
<proteinExistence type="predicted"/>
<organism evidence="1 2">
    <name type="scientific">Romanomermis culicivorax</name>
    <name type="common">Nematode worm</name>
    <dbReference type="NCBI Taxonomy" id="13658"/>
    <lineage>
        <taxon>Eukaryota</taxon>
        <taxon>Metazoa</taxon>
        <taxon>Ecdysozoa</taxon>
        <taxon>Nematoda</taxon>
        <taxon>Enoplea</taxon>
        <taxon>Dorylaimia</taxon>
        <taxon>Mermithida</taxon>
        <taxon>Mermithoidea</taxon>
        <taxon>Mermithidae</taxon>
        <taxon>Romanomermis</taxon>
    </lineage>
</organism>
<reference evidence="2" key="1">
    <citation type="submission" date="2022-11" db="UniProtKB">
        <authorList>
            <consortium name="WormBaseParasite"/>
        </authorList>
    </citation>
    <scope>IDENTIFICATION</scope>
</reference>
<dbReference type="Proteomes" id="UP000887565">
    <property type="component" value="Unplaced"/>
</dbReference>